<name>A0A5C0AUG8_9BURK</name>
<dbReference type="PANTHER" id="PTHR39624">
    <property type="entry name" value="PROTEIN INVOLVED IN RIMO-MEDIATED BETA-METHYLTHIOLATION OF RIBOSOMAL PROTEIN S12 YCAO"/>
    <property type="match status" value="1"/>
</dbReference>
<dbReference type="RefSeq" id="WP_148814178.1">
    <property type="nucleotide sequence ID" value="NZ_CP043046.1"/>
</dbReference>
<evidence type="ECO:0000313" key="2">
    <source>
        <dbReference type="Proteomes" id="UP000325161"/>
    </source>
</evidence>
<dbReference type="KEGG" id="pacr:FXN63_07990"/>
<dbReference type="PANTHER" id="PTHR39624:SF2">
    <property type="entry name" value="OSMC-LIKE PROTEIN"/>
    <property type="match status" value="1"/>
</dbReference>
<dbReference type="Gene3D" id="3.30.300.20">
    <property type="match status" value="1"/>
</dbReference>
<reference evidence="1 2" key="1">
    <citation type="submission" date="2019-08" db="EMBL/GenBank/DDBJ databases">
        <title>Amphibian skin-associated Pigmentiphaga: genome sequence and occurrence across geography and hosts.</title>
        <authorList>
            <person name="Bletz M.C."/>
            <person name="Bunk B."/>
            <person name="Sproeer C."/>
            <person name="Biwer P."/>
            <person name="Reiter S."/>
            <person name="Rabemananjara F.C.E."/>
            <person name="Schulz S."/>
            <person name="Overmann J."/>
            <person name="Vences M."/>
        </authorList>
    </citation>
    <scope>NUCLEOTIDE SEQUENCE [LARGE SCALE GENOMIC DNA]</scope>
    <source>
        <strain evidence="1 2">Mada1488</strain>
    </source>
</reference>
<dbReference type="InterPro" id="IPR003718">
    <property type="entry name" value="OsmC/Ohr_fam"/>
</dbReference>
<dbReference type="InterPro" id="IPR015946">
    <property type="entry name" value="KH_dom-like_a/b"/>
</dbReference>
<organism evidence="1 2">
    <name type="scientific">Pigmentiphaga aceris</name>
    <dbReference type="NCBI Taxonomy" id="1940612"/>
    <lineage>
        <taxon>Bacteria</taxon>
        <taxon>Pseudomonadati</taxon>
        <taxon>Pseudomonadota</taxon>
        <taxon>Betaproteobacteria</taxon>
        <taxon>Burkholderiales</taxon>
        <taxon>Alcaligenaceae</taxon>
        <taxon>Pigmentiphaga</taxon>
    </lineage>
</organism>
<gene>
    <name evidence="1" type="ORF">FXN63_07990</name>
</gene>
<protein>
    <submittedName>
        <fullName evidence="1">OsmC family protein</fullName>
    </submittedName>
</protein>
<dbReference type="SUPFAM" id="SSF82784">
    <property type="entry name" value="OsmC-like"/>
    <property type="match status" value="1"/>
</dbReference>
<sequence length="129" mass="14037">MKISGSWQANTGTSVTTLSSDHAQWQADVPVALGGAGDGPDPHDLLDSALVACTILTLQIYAKRKAYPLAGVRVDVTHKEQPGLYQLHRNVFLDGELTQEMREDLMRVANKCPIHKILSGKIEIETSEG</sequence>
<accession>A0A5C0AUG8</accession>
<dbReference type="InterPro" id="IPR036102">
    <property type="entry name" value="OsmC/Ohrsf"/>
</dbReference>
<proteinExistence type="predicted"/>
<dbReference type="Proteomes" id="UP000325161">
    <property type="component" value="Chromosome"/>
</dbReference>
<dbReference type="EMBL" id="CP043046">
    <property type="protein sequence ID" value="QEI05795.1"/>
    <property type="molecule type" value="Genomic_DNA"/>
</dbReference>
<dbReference type="AlphaFoldDB" id="A0A5C0AUG8"/>
<dbReference type="Pfam" id="PF02566">
    <property type="entry name" value="OsmC"/>
    <property type="match status" value="1"/>
</dbReference>
<dbReference type="OrthoDB" id="9789573at2"/>
<evidence type="ECO:0000313" key="1">
    <source>
        <dbReference type="EMBL" id="QEI05795.1"/>
    </source>
</evidence>
<keyword evidence="2" id="KW-1185">Reference proteome</keyword>